<keyword evidence="1" id="KW-0732">Signal</keyword>
<gene>
    <name evidence="2" type="ORF">C8F04DRAFT_1176812</name>
</gene>
<evidence type="ECO:0000313" key="3">
    <source>
        <dbReference type="Proteomes" id="UP001218188"/>
    </source>
</evidence>
<dbReference type="EMBL" id="JARJCM010000015">
    <property type="protein sequence ID" value="KAJ7041720.1"/>
    <property type="molecule type" value="Genomic_DNA"/>
</dbReference>
<dbReference type="Proteomes" id="UP001218188">
    <property type="component" value="Unassembled WGS sequence"/>
</dbReference>
<comment type="caution">
    <text evidence="2">The sequence shown here is derived from an EMBL/GenBank/DDBJ whole genome shotgun (WGS) entry which is preliminary data.</text>
</comment>
<keyword evidence="3" id="KW-1185">Reference proteome</keyword>
<name>A0AAD6XAX3_9AGAR</name>
<evidence type="ECO:0000313" key="2">
    <source>
        <dbReference type="EMBL" id="KAJ7041720.1"/>
    </source>
</evidence>
<dbReference type="AlphaFoldDB" id="A0AAD6XAX3"/>
<sequence length="482" mass="54181">MSKFAALNAVAQPRGPLISVLSVITLILLLVAQPQGEAFNLRGYAVRTIAVKVEMEGGVVQRQQIHVVSRSCAKVSMAPARFCNKCRKEKDVSAQNWKAKFGNNGFEITANCRKCLDKAANTMRQNRGAVEKENPENKDDALDFIGVDVLPVDTYLEALSEAGDVNSLSALIDILSLLEQNEKDDSEQTEEDGIEEKELTDKLARLVWDAISYRFLTTIRFEYNCAQSSSRQHKPKKSATAKHLDKAQFKTFPCEGWLTIWAASGDTQCFVRVRHQECRQQYVSIDVPEDVKKYITDNPNMPVEGGTQVLSAARLYQKGGVLAVYNLWFQQQQTQWRRHNDEVQSARILLKEFSAHGSVYEAEPIPIPQDQNDGLTATCFALPSLLRKWGGKIREMALDSTFNTNKAGFECYALLSEVFGSGLPLGFLFLKSKNPEPGKKELYIRSLVKHFVFHWEIKSIPSQLMMGKFGSVQVQQFAEPRT</sequence>
<organism evidence="2 3">
    <name type="scientific">Mycena alexandri</name>
    <dbReference type="NCBI Taxonomy" id="1745969"/>
    <lineage>
        <taxon>Eukaryota</taxon>
        <taxon>Fungi</taxon>
        <taxon>Dikarya</taxon>
        <taxon>Basidiomycota</taxon>
        <taxon>Agaricomycotina</taxon>
        <taxon>Agaricomycetes</taxon>
        <taxon>Agaricomycetidae</taxon>
        <taxon>Agaricales</taxon>
        <taxon>Marasmiineae</taxon>
        <taxon>Mycenaceae</taxon>
        <taxon>Mycena</taxon>
    </lineage>
</organism>
<reference evidence="2" key="1">
    <citation type="submission" date="2023-03" db="EMBL/GenBank/DDBJ databases">
        <title>Massive genome expansion in bonnet fungi (Mycena s.s.) driven by repeated elements and novel gene families across ecological guilds.</title>
        <authorList>
            <consortium name="Lawrence Berkeley National Laboratory"/>
            <person name="Harder C.B."/>
            <person name="Miyauchi S."/>
            <person name="Viragh M."/>
            <person name="Kuo A."/>
            <person name="Thoen E."/>
            <person name="Andreopoulos B."/>
            <person name="Lu D."/>
            <person name="Skrede I."/>
            <person name="Drula E."/>
            <person name="Henrissat B."/>
            <person name="Morin E."/>
            <person name="Kohler A."/>
            <person name="Barry K."/>
            <person name="LaButti K."/>
            <person name="Morin E."/>
            <person name="Salamov A."/>
            <person name="Lipzen A."/>
            <person name="Mereny Z."/>
            <person name="Hegedus B."/>
            <person name="Baldrian P."/>
            <person name="Stursova M."/>
            <person name="Weitz H."/>
            <person name="Taylor A."/>
            <person name="Grigoriev I.V."/>
            <person name="Nagy L.G."/>
            <person name="Martin F."/>
            <person name="Kauserud H."/>
        </authorList>
    </citation>
    <scope>NUCLEOTIDE SEQUENCE</scope>
    <source>
        <strain evidence="2">CBHHK200</strain>
    </source>
</reference>
<feature type="chain" id="PRO_5042296154" evidence="1">
    <location>
        <begin position="39"/>
        <end position="482"/>
    </location>
</feature>
<proteinExistence type="predicted"/>
<accession>A0AAD6XAX3</accession>
<evidence type="ECO:0000256" key="1">
    <source>
        <dbReference type="SAM" id="SignalP"/>
    </source>
</evidence>
<protein>
    <submittedName>
        <fullName evidence="2">Uncharacterized protein</fullName>
    </submittedName>
</protein>
<feature type="signal peptide" evidence="1">
    <location>
        <begin position="1"/>
        <end position="38"/>
    </location>
</feature>